<keyword evidence="3" id="KW-1185">Reference proteome</keyword>
<evidence type="ECO:0000313" key="2">
    <source>
        <dbReference type="EMBL" id="KAL3268272.1"/>
    </source>
</evidence>
<protein>
    <submittedName>
        <fullName evidence="2">Uncharacterized protein</fullName>
    </submittedName>
</protein>
<reference evidence="2 3" key="1">
    <citation type="journal article" date="2021" name="BMC Biol.">
        <title>Horizontally acquired antibacterial genes associated with adaptive radiation of ladybird beetles.</title>
        <authorList>
            <person name="Li H.S."/>
            <person name="Tang X.F."/>
            <person name="Huang Y.H."/>
            <person name="Xu Z.Y."/>
            <person name="Chen M.L."/>
            <person name="Du X.Y."/>
            <person name="Qiu B.Y."/>
            <person name="Chen P.T."/>
            <person name="Zhang W."/>
            <person name="Slipinski A."/>
            <person name="Escalona H.E."/>
            <person name="Waterhouse R.M."/>
            <person name="Zwick A."/>
            <person name="Pang H."/>
        </authorList>
    </citation>
    <scope>NUCLEOTIDE SEQUENCE [LARGE SCALE GENOMIC DNA]</scope>
    <source>
        <strain evidence="2">SYSU2018</strain>
    </source>
</reference>
<dbReference type="EMBL" id="JABFTP020000021">
    <property type="protein sequence ID" value="KAL3268272.1"/>
    <property type="molecule type" value="Genomic_DNA"/>
</dbReference>
<keyword evidence="1" id="KW-0732">Signal</keyword>
<dbReference type="AlphaFoldDB" id="A0ABD2MPN9"/>
<name>A0ABD2MPN9_9CUCU</name>
<proteinExistence type="predicted"/>
<feature type="signal peptide" evidence="1">
    <location>
        <begin position="1"/>
        <end position="18"/>
    </location>
</feature>
<feature type="chain" id="PRO_5044774564" evidence="1">
    <location>
        <begin position="19"/>
        <end position="252"/>
    </location>
</feature>
<comment type="caution">
    <text evidence="2">The sequence shown here is derived from an EMBL/GenBank/DDBJ whole genome shotgun (WGS) entry which is preliminary data.</text>
</comment>
<organism evidence="2 3">
    <name type="scientific">Cryptolaemus montrouzieri</name>
    <dbReference type="NCBI Taxonomy" id="559131"/>
    <lineage>
        <taxon>Eukaryota</taxon>
        <taxon>Metazoa</taxon>
        <taxon>Ecdysozoa</taxon>
        <taxon>Arthropoda</taxon>
        <taxon>Hexapoda</taxon>
        <taxon>Insecta</taxon>
        <taxon>Pterygota</taxon>
        <taxon>Neoptera</taxon>
        <taxon>Endopterygota</taxon>
        <taxon>Coleoptera</taxon>
        <taxon>Polyphaga</taxon>
        <taxon>Cucujiformia</taxon>
        <taxon>Coccinelloidea</taxon>
        <taxon>Coccinellidae</taxon>
        <taxon>Scymninae</taxon>
        <taxon>Scymnini</taxon>
        <taxon>Cryptolaemus</taxon>
    </lineage>
</organism>
<dbReference type="Proteomes" id="UP001516400">
    <property type="component" value="Unassembled WGS sequence"/>
</dbReference>
<sequence>MYFQQVLSTILLFNVVYGADTVVKRGLLETGFYGGGFNSFESDGYNGVASIPVLPHPPIAFAKPYLARPGISPGEIASAIQAAKEASSLVMESQRRVQEAKEAVLHQQHVASQKQAQAALALQKTEAAAAVQQQEAKAAATGLILAQQRLAQAKGEVAEHQKIAAIKEANAAAIIQKSASLAAANIQKSDDAARKLNAIQYSGNEALRQAASSKDGSLSATSAAVAAAGNADRYGGYSFLGSPKFVALQPWG</sequence>
<evidence type="ECO:0000313" key="3">
    <source>
        <dbReference type="Proteomes" id="UP001516400"/>
    </source>
</evidence>
<accession>A0ABD2MPN9</accession>
<gene>
    <name evidence="2" type="ORF">HHI36_007396</name>
</gene>
<evidence type="ECO:0000256" key="1">
    <source>
        <dbReference type="SAM" id="SignalP"/>
    </source>
</evidence>